<feature type="chain" id="PRO_5001485863" description="VWFA domain-containing protein" evidence="1">
    <location>
        <begin position="24"/>
        <end position="638"/>
    </location>
</feature>
<dbReference type="InterPro" id="IPR036465">
    <property type="entry name" value="vWFA_dom_sf"/>
</dbReference>
<dbReference type="OrthoDB" id="5875792at2759"/>
<dbReference type="Gene3D" id="3.40.50.410">
    <property type="entry name" value="von Willebrand factor, type A domain"/>
    <property type="match status" value="1"/>
</dbReference>
<protein>
    <recommendedName>
        <fullName evidence="4">VWFA domain-containing protein</fullName>
    </recommendedName>
</protein>
<evidence type="ECO:0000313" key="2">
    <source>
        <dbReference type="EMBL" id="EYB81431.1"/>
    </source>
</evidence>
<reference evidence="3" key="1">
    <citation type="journal article" date="2015" name="Nat. Genet.">
        <title>The genome and transcriptome of the zoonotic hookworm Ancylostoma ceylanicum identify infection-specific gene families.</title>
        <authorList>
            <person name="Schwarz E.M."/>
            <person name="Hu Y."/>
            <person name="Antoshechkin I."/>
            <person name="Miller M.M."/>
            <person name="Sternberg P.W."/>
            <person name="Aroian R.V."/>
        </authorList>
    </citation>
    <scope>NUCLEOTIDE SEQUENCE</scope>
    <source>
        <strain evidence="3">HY135</strain>
    </source>
</reference>
<dbReference type="AlphaFoldDB" id="A0A016RSZ5"/>
<dbReference type="EMBL" id="JARK01001720">
    <property type="protein sequence ID" value="EYB81431.1"/>
    <property type="molecule type" value="Genomic_DNA"/>
</dbReference>
<keyword evidence="1" id="KW-0732">Signal</keyword>
<evidence type="ECO:0000256" key="1">
    <source>
        <dbReference type="SAM" id="SignalP"/>
    </source>
</evidence>
<feature type="signal peptide" evidence="1">
    <location>
        <begin position="1"/>
        <end position="23"/>
    </location>
</feature>
<gene>
    <name evidence="2" type="primary">Acey_s0384.g410</name>
    <name evidence="2" type="ORF">Y032_0384g410</name>
</gene>
<sequence>MTATKMVGVVLFNLAVYSTIVAGGSDGTFKRFCSSPANFGKGNLIEENTCQLTYDITTPDDTYAYNFCDRQHPFTLFSATRDGSKTVCRIKTYYKCKGGDTLIGNKCFIPRAAVEYAKAKESCGRDYTFYTITSGFDQKWIAAFFTRYNMMWIANKKTQLKHLKHVLFEGKTLHNKEARLVDGSSEGLAILARKGAKAGISAGTITSVSLETPLNVLCYRDAEQLDGYFMALVERMGDAGLSSRVYTDSHGQKRNFLIYRSLHVYETNDDEFGAGAGRLHSVCKGFTRGYAASPLDFKNVDDFKELLQKEGVNIVAIPGRKTGAKIQNLGTCNKDPSYKMTRNQYYIDLPDGTQKVVENNFWQDTMPDRTCADTPRTALGFSQKGVVDLPAIARLFAVCTYGRSYQADSSGEEHTCHRFAYYDKNQCRCRNEAEDIRVTKLFPISESEKTIKPGTQCLDCSGRGDHDIAIVIDCSHHVSNFDHYKILYKNLLLTFAMHKSRSSTYVFGSQEHVHARRNVELTISDDIQAYAINELNSWKHHIKPPLGSGGSMSAAVEEAFNHLKNLANNKRLLVLVVAGEQTDTEKTHNLLRELIYSDTRTVRALCNDRLNAPRQRGWYGLRHGTVRALSNDRPSAQQ</sequence>
<dbReference type="Proteomes" id="UP000024635">
    <property type="component" value="Unassembled WGS sequence"/>
</dbReference>
<evidence type="ECO:0008006" key="4">
    <source>
        <dbReference type="Google" id="ProtNLM"/>
    </source>
</evidence>
<evidence type="ECO:0000313" key="3">
    <source>
        <dbReference type="Proteomes" id="UP000024635"/>
    </source>
</evidence>
<keyword evidence="3" id="KW-1185">Reference proteome</keyword>
<dbReference type="SUPFAM" id="SSF53300">
    <property type="entry name" value="vWA-like"/>
    <property type="match status" value="1"/>
</dbReference>
<comment type="caution">
    <text evidence="2">The sequence shown here is derived from an EMBL/GenBank/DDBJ whole genome shotgun (WGS) entry which is preliminary data.</text>
</comment>
<name>A0A016RSZ5_9BILA</name>
<accession>A0A016RSZ5</accession>
<organism evidence="2 3">
    <name type="scientific">Ancylostoma ceylanicum</name>
    <dbReference type="NCBI Taxonomy" id="53326"/>
    <lineage>
        <taxon>Eukaryota</taxon>
        <taxon>Metazoa</taxon>
        <taxon>Ecdysozoa</taxon>
        <taxon>Nematoda</taxon>
        <taxon>Chromadorea</taxon>
        <taxon>Rhabditida</taxon>
        <taxon>Rhabditina</taxon>
        <taxon>Rhabditomorpha</taxon>
        <taxon>Strongyloidea</taxon>
        <taxon>Ancylostomatidae</taxon>
        <taxon>Ancylostomatinae</taxon>
        <taxon>Ancylostoma</taxon>
    </lineage>
</organism>
<proteinExistence type="predicted"/>